<evidence type="ECO:0000313" key="1">
    <source>
        <dbReference type="EMBL" id="RED44941.1"/>
    </source>
</evidence>
<evidence type="ECO:0000313" key="2">
    <source>
        <dbReference type="Proteomes" id="UP000256629"/>
    </source>
</evidence>
<gene>
    <name evidence="1" type="ORF">DFQ02_10958</name>
</gene>
<keyword evidence="2" id="KW-1185">Reference proteome</keyword>
<reference evidence="1 2" key="1">
    <citation type="submission" date="2018-07" db="EMBL/GenBank/DDBJ databases">
        <title>Genomic Encyclopedia of Type Strains, Phase III (KMG-III): the genomes of soil and plant-associated and newly described type strains.</title>
        <authorList>
            <person name="Whitman W."/>
        </authorList>
    </citation>
    <scope>NUCLEOTIDE SEQUENCE [LARGE SCALE GENOMIC DNA]</scope>
    <source>
        <strain evidence="1 2">CECT 8487</strain>
    </source>
</reference>
<comment type="caution">
    <text evidence="1">The sequence shown here is derived from an EMBL/GenBank/DDBJ whole genome shotgun (WGS) entry which is preliminary data.</text>
</comment>
<protein>
    <submittedName>
        <fullName evidence="1">Uncharacterized protein (DUF1919 family)</fullName>
    </submittedName>
</protein>
<dbReference type="AlphaFoldDB" id="A0A3D9H710"/>
<name>A0A3D9H710_9FLAO</name>
<proteinExistence type="predicted"/>
<dbReference type="InterPro" id="IPR037226">
    <property type="entry name" value="CAC2185-like_sf"/>
</dbReference>
<sequence length="216" mass="26405">MVRKTKVFVKRKIRKTFQEVYSKKDINELGDKPFVIISNNCWGGSAYQWYKREYNTPFVGLFFYGACYMKLLKNFDYYIKQELTFIPKSKYPDIGKSYPIGLLDDIEIHFEHFNSNEEAKKKWDRRRDRMLKVKNKDRYFFKICDRELTTKDDLVEFHNLPYKNKISFSIHNYDELKEENHIKVLEIDRKNRSVPNGKKLFELTYLYFNMNEWLMK</sequence>
<dbReference type="OrthoDB" id="6636518at2"/>
<organism evidence="1 2">
    <name type="scientific">Seonamhaeicola aphaedonensis</name>
    <dbReference type="NCBI Taxonomy" id="1461338"/>
    <lineage>
        <taxon>Bacteria</taxon>
        <taxon>Pseudomonadati</taxon>
        <taxon>Bacteroidota</taxon>
        <taxon>Flavobacteriia</taxon>
        <taxon>Flavobacteriales</taxon>
        <taxon>Flavobacteriaceae</taxon>
    </lineage>
</organism>
<dbReference type="EMBL" id="QRDX01000009">
    <property type="protein sequence ID" value="RED44941.1"/>
    <property type="molecule type" value="Genomic_DNA"/>
</dbReference>
<dbReference type="InterPro" id="IPR015037">
    <property type="entry name" value="DUF1919"/>
</dbReference>
<accession>A0A3D9H710</accession>
<dbReference type="Proteomes" id="UP000256629">
    <property type="component" value="Unassembled WGS sequence"/>
</dbReference>
<dbReference type="Pfam" id="PF08942">
    <property type="entry name" value="DUF1919"/>
    <property type="match status" value="1"/>
</dbReference>
<dbReference type="RefSeq" id="WP_116525027.1">
    <property type="nucleotide sequence ID" value="NZ_QRDX01000009.1"/>
</dbReference>
<dbReference type="SUPFAM" id="SSF142795">
    <property type="entry name" value="CAC2185-like"/>
    <property type="match status" value="1"/>
</dbReference>